<sequence>MSFSFRQALAAKARSKREKRPELQHENKDSGQHPDAAPPFEMLQKTGSAQFRGTATPILEIAF</sequence>
<organism evidence="2 3">
    <name type="scientific">Paracoccus fistulariae</name>
    <dbReference type="NCBI Taxonomy" id="658446"/>
    <lineage>
        <taxon>Bacteria</taxon>
        <taxon>Pseudomonadati</taxon>
        <taxon>Pseudomonadota</taxon>
        <taxon>Alphaproteobacteria</taxon>
        <taxon>Rhodobacterales</taxon>
        <taxon>Paracoccaceae</taxon>
        <taxon>Paracoccus</taxon>
    </lineage>
</organism>
<accession>A0ABY7SHE4</accession>
<protein>
    <submittedName>
        <fullName evidence="2">Uncharacterized protein</fullName>
    </submittedName>
</protein>
<dbReference type="RefSeq" id="WP_271884035.1">
    <property type="nucleotide sequence ID" value="NZ_CP067136.1"/>
</dbReference>
<reference evidence="2 3" key="1">
    <citation type="submission" date="2021-01" db="EMBL/GenBank/DDBJ databases">
        <title>Biogeographic distribution of Paracoccus.</title>
        <authorList>
            <person name="Hollensteiner J."/>
            <person name="Leineberger J."/>
            <person name="Brinkhoff T."/>
            <person name="Daniel R."/>
        </authorList>
    </citation>
    <scope>NUCLEOTIDE SEQUENCE [LARGE SCALE GENOMIC DNA]</scope>
    <source>
        <strain evidence="2 3">KCTC 22803</strain>
    </source>
</reference>
<name>A0ABY7SHE4_9RHOB</name>
<gene>
    <name evidence="2" type="ORF">JHX87_12565</name>
</gene>
<dbReference type="EMBL" id="CP067136">
    <property type="protein sequence ID" value="WCR06325.1"/>
    <property type="molecule type" value="Genomic_DNA"/>
</dbReference>
<evidence type="ECO:0000313" key="3">
    <source>
        <dbReference type="Proteomes" id="UP001219349"/>
    </source>
</evidence>
<keyword evidence="3" id="KW-1185">Reference proteome</keyword>
<evidence type="ECO:0000256" key="1">
    <source>
        <dbReference type="SAM" id="MobiDB-lite"/>
    </source>
</evidence>
<feature type="compositionally biased region" description="Basic and acidic residues" evidence="1">
    <location>
        <begin position="19"/>
        <end position="32"/>
    </location>
</feature>
<dbReference type="Proteomes" id="UP001219349">
    <property type="component" value="Chromosome"/>
</dbReference>
<evidence type="ECO:0000313" key="2">
    <source>
        <dbReference type="EMBL" id="WCR06325.1"/>
    </source>
</evidence>
<proteinExistence type="predicted"/>
<feature type="region of interest" description="Disordered" evidence="1">
    <location>
        <begin position="1"/>
        <end position="51"/>
    </location>
</feature>